<evidence type="ECO:0000313" key="2">
    <source>
        <dbReference type="EMBL" id="KAG0273947.1"/>
    </source>
</evidence>
<name>A0ABQ7JHZ7_9FUNG</name>
<dbReference type="Proteomes" id="UP001194696">
    <property type="component" value="Unassembled WGS sequence"/>
</dbReference>
<keyword evidence="3" id="KW-1185">Reference proteome</keyword>
<reference evidence="2 3" key="1">
    <citation type="journal article" date="2020" name="Fungal Divers.">
        <title>Resolving the Mortierellaceae phylogeny through synthesis of multi-gene phylogenetics and phylogenomics.</title>
        <authorList>
            <person name="Vandepol N."/>
            <person name="Liber J."/>
            <person name="Desiro A."/>
            <person name="Na H."/>
            <person name="Kennedy M."/>
            <person name="Barry K."/>
            <person name="Grigoriev I.V."/>
            <person name="Miller A.N."/>
            <person name="O'Donnell K."/>
            <person name="Stajich J.E."/>
            <person name="Bonito G."/>
        </authorList>
    </citation>
    <scope>NUCLEOTIDE SEQUENCE [LARGE SCALE GENOMIC DNA]</scope>
    <source>
        <strain evidence="2 3">AD045</strain>
    </source>
</reference>
<organism evidence="2 3">
    <name type="scientific">Linnemannia gamsii</name>
    <dbReference type="NCBI Taxonomy" id="64522"/>
    <lineage>
        <taxon>Eukaryota</taxon>
        <taxon>Fungi</taxon>
        <taxon>Fungi incertae sedis</taxon>
        <taxon>Mucoromycota</taxon>
        <taxon>Mortierellomycotina</taxon>
        <taxon>Mortierellomycetes</taxon>
        <taxon>Mortierellales</taxon>
        <taxon>Mortierellaceae</taxon>
        <taxon>Linnemannia</taxon>
    </lineage>
</organism>
<feature type="region of interest" description="Disordered" evidence="1">
    <location>
        <begin position="1"/>
        <end position="58"/>
    </location>
</feature>
<feature type="region of interest" description="Disordered" evidence="1">
    <location>
        <begin position="148"/>
        <end position="170"/>
    </location>
</feature>
<accession>A0ABQ7JHZ7</accession>
<feature type="non-terminal residue" evidence="2">
    <location>
        <position position="1"/>
    </location>
</feature>
<protein>
    <submittedName>
        <fullName evidence="2">Uncharacterized protein</fullName>
    </submittedName>
</protein>
<comment type="caution">
    <text evidence="2">The sequence shown here is derived from an EMBL/GenBank/DDBJ whole genome shotgun (WGS) entry which is preliminary data.</text>
</comment>
<dbReference type="EMBL" id="JAAAIM010002128">
    <property type="protein sequence ID" value="KAG0273947.1"/>
    <property type="molecule type" value="Genomic_DNA"/>
</dbReference>
<evidence type="ECO:0000256" key="1">
    <source>
        <dbReference type="SAM" id="MobiDB-lite"/>
    </source>
</evidence>
<proteinExistence type="predicted"/>
<evidence type="ECO:0000313" key="3">
    <source>
        <dbReference type="Proteomes" id="UP001194696"/>
    </source>
</evidence>
<gene>
    <name evidence="2" type="ORF">BGZ96_004583</name>
</gene>
<feature type="compositionally biased region" description="Basic and acidic residues" evidence="1">
    <location>
        <begin position="1"/>
        <end position="15"/>
    </location>
</feature>
<sequence length="170" mass="19070">EPKPKSWKAIAERKRPLSMVEQPVKVRRMESTSDDDYELTQDPGHSKYRSHHTHSEDAATGRVQATGLHPPPPMAKANLQAKDDTLFSLMGKVKDFFASDCQVMLILGDSGAGKSTFHRHLEYELWLGYKAGERIPLFINLPALKKPEPAAPKGTRTFIARKSDKDSCQQ</sequence>
<feature type="compositionally biased region" description="Basic and acidic residues" evidence="1">
    <location>
        <begin position="161"/>
        <end position="170"/>
    </location>
</feature>